<comment type="function">
    <text evidence="2">Could be a mediator in iron transactions between iron acquisition and iron-requiring processes, such as synthesis and/or repair of Fe-S clusters in biosynthetic enzymes.</text>
</comment>
<evidence type="ECO:0000256" key="2">
    <source>
        <dbReference type="HAMAP-Rule" id="MF_00686"/>
    </source>
</evidence>
<comment type="caution">
    <text evidence="3">The sequence shown here is derived from an EMBL/GenBank/DDBJ whole genome shotgun (WGS) entry which is preliminary data.</text>
</comment>
<dbReference type="Pfam" id="PF04362">
    <property type="entry name" value="Iron_traffic"/>
    <property type="match status" value="1"/>
</dbReference>
<dbReference type="InterPro" id="IPR036766">
    <property type="entry name" value="Fe_traffick_prot_YggX_sf"/>
</dbReference>
<dbReference type="SUPFAM" id="SSF111148">
    <property type="entry name" value="YggX-like"/>
    <property type="match status" value="1"/>
</dbReference>
<dbReference type="InterPro" id="IPR007457">
    <property type="entry name" value="Fe_traffick_prot_YggX"/>
</dbReference>
<proteinExistence type="inferred from homology"/>
<dbReference type="Gene3D" id="1.10.3880.10">
    <property type="entry name" value="Fe(II) trafficking protein YggX"/>
    <property type="match status" value="1"/>
</dbReference>
<evidence type="ECO:0000256" key="1">
    <source>
        <dbReference type="ARBA" id="ARBA00023004"/>
    </source>
</evidence>
<dbReference type="NCBIfam" id="NF003817">
    <property type="entry name" value="PRK05408.1"/>
    <property type="match status" value="1"/>
</dbReference>
<reference evidence="4" key="1">
    <citation type="journal article" date="2019" name="Int. J. Syst. Evol. Microbiol.">
        <title>The Global Catalogue of Microorganisms (GCM) 10K type strain sequencing project: providing services to taxonomists for standard genome sequencing and annotation.</title>
        <authorList>
            <consortium name="The Broad Institute Genomics Platform"/>
            <consortium name="The Broad Institute Genome Sequencing Center for Infectious Disease"/>
            <person name="Wu L."/>
            <person name="Ma J."/>
        </authorList>
    </citation>
    <scope>NUCLEOTIDE SEQUENCE [LARGE SCALE GENOMIC DNA]</scope>
    <source>
        <strain evidence="4">CGMCC 1.8859</strain>
    </source>
</reference>
<comment type="similarity">
    <text evidence="2">Belongs to the Fe(2+)-trafficking protein family.</text>
</comment>
<name>A0ABQ2PF75_9NEIS</name>
<evidence type="ECO:0000313" key="3">
    <source>
        <dbReference type="EMBL" id="GGP23916.1"/>
    </source>
</evidence>
<evidence type="ECO:0000313" key="4">
    <source>
        <dbReference type="Proteomes" id="UP000637267"/>
    </source>
</evidence>
<accession>A0ABQ2PF75</accession>
<dbReference type="EMBL" id="BMLX01000008">
    <property type="protein sequence ID" value="GGP23916.1"/>
    <property type="molecule type" value="Genomic_DNA"/>
</dbReference>
<dbReference type="PIRSF" id="PIRSF029827">
    <property type="entry name" value="Fe_traffic_YggX"/>
    <property type="match status" value="1"/>
</dbReference>
<keyword evidence="1 2" id="KW-0408">Iron</keyword>
<dbReference type="Proteomes" id="UP000637267">
    <property type="component" value="Unassembled WGS sequence"/>
</dbReference>
<gene>
    <name evidence="3" type="ORF">GCM10010970_39160</name>
</gene>
<sequence>MSESNMSRTVNCVKLGREAEGLDFPPVPGDLGRRLWENVSKEAWQAWVRHQTMLINENRLNLADPSARKYLQQQMENYFFGGGADAVQGYVPPSN</sequence>
<keyword evidence="4" id="KW-1185">Reference proteome</keyword>
<protein>
    <recommendedName>
        <fullName evidence="2">Probable Fe(2+)-trafficking protein</fullName>
    </recommendedName>
</protein>
<dbReference type="PANTHER" id="PTHR36965">
    <property type="entry name" value="FE(2+)-TRAFFICKING PROTEIN-RELATED"/>
    <property type="match status" value="1"/>
</dbReference>
<organism evidence="3 4">
    <name type="scientific">Silvimonas iriomotensis</name>
    <dbReference type="NCBI Taxonomy" id="449662"/>
    <lineage>
        <taxon>Bacteria</taxon>
        <taxon>Pseudomonadati</taxon>
        <taxon>Pseudomonadota</taxon>
        <taxon>Betaproteobacteria</taxon>
        <taxon>Neisseriales</taxon>
        <taxon>Chitinibacteraceae</taxon>
        <taxon>Silvimonas</taxon>
    </lineage>
</organism>
<dbReference type="HAMAP" id="MF_00686">
    <property type="entry name" value="Fe_traffic_YggX"/>
    <property type="match status" value="1"/>
</dbReference>
<dbReference type="PANTHER" id="PTHR36965:SF1">
    <property type="entry name" value="FE(2+)-TRAFFICKING PROTEIN-RELATED"/>
    <property type="match status" value="1"/>
</dbReference>